<dbReference type="RefSeq" id="XP_002675597.1">
    <property type="nucleotide sequence ID" value="XM_002675551.1"/>
</dbReference>
<sequence length="396" mass="46275">MARRKQNKRKLEEIVASDDDSSEDEVENIDEEKDEEITTETNNQDIGDNDRNNEDQSLHNSILFDFRNSKNVIQCSKEIDAIRKLKNDHTIRMLKEKLIATILIQVKELMKDNFNEKLMKKFEGYLKDNLKHRKIHGNTQFFIQKDSSKEMNLLFFESLEEIAQGWIKTGLEGVVNEPVQCLMTGSNGKTMKFESSFIIIYAKNSLGKKFAFKYLICKNTDSSAWSFVGGKKSRPSESGMECCLREMREELYGYSINAEKSVMNGPFTKFETNFIYAHEVEWDRTDAIVENLMKNYKKLKENNELMTFNAVEISRTISQQDNFLDSLLNLLKKYEFTEEICDYKFIDSIDLCKEKGGRSSFLKKLHTKFVTKISKTLKQKKTKKKKVKKNVKKKKK</sequence>
<dbReference type="Proteomes" id="UP000006671">
    <property type="component" value="Unassembled WGS sequence"/>
</dbReference>
<dbReference type="OMA" id="HIMEYNI"/>
<protein>
    <submittedName>
        <fullName evidence="2">Predicted protein</fullName>
    </submittedName>
</protein>
<gene>
    <name evidence="2" type="ORF">NAEGRDRAFT_69210</name>
</gene>
<accession>D2VJZ0</accession>
<organism evidence="3">
    <name type="scientific">Naegleria gruberi</name>
    <name type="common">Amoeba</name>
    <dbReference type="NCBI Taxonomy" id="5762"/>
    <lineage>
        <taxon>Eukaryota</taxon>
        <taxon>Discoba</taxon>
        <taxon>Heterolobosea</taxon>
        <taxon>Tetramitia</taxon>
        <taxon>Eutetramitia</taxon>
        <taxon>Vahlkampfiidae</taxon>
        <taxon>Naegleria</taxon>
    </lineage>
</organism>
<feature type="region of interest" description="Disordered" evidence="1">
    <location>
        <begin position="376"/>
        <end position="396"/>
    </location>
</feature>
<reference evidence="2 3" key="1">
    <citation type="journal article" date="2010" name="Cell">
        <title>The genome of Naegleria gruberi illuminates early eukaryotic versatility.</title>
        <authorList>
            <person name="Fritz-Laylin L.K."/>
            <person name="Prochnik S.E."/>
            <person name="Ginger M.L."/>
            <person name="Dacks J.B."/>
            <person name="Carpenter M.L."/>
            <person name="Field M.C."/>
            <person name="Kuo A."/>
            <person name="Paredez A."/>
            <person name="Chapman J."/>
            <person name="Pham J."/>
            <person name="Shu S."/>
            <person name="Neupane R."/>
            <person name="Cipriano M."/>
            <person name="Mancuso J."/>
            <person name="Tu H."/>
            <person name="Salamov A."/>
            <person name="Lindquist E."/>
            <person name="Shapiro H."/>
            <person name="Lucas S."/>
            <person name="Grigoriev I.V."/>
            <person name="Cande W.Z."/>
            <person name="Fulton C."/>
            <person name="Rokhsar D.S."/>
            <person name="Dawson S.C."/>
        </authorList>
    </citation>
    <scope>NUCLEOTIDE SEQUENCE [LARGE SCALE GENOMIC DNA]</scope>
    <source>
        <strain evidence="2 3">NEG-M</strain>
    </source>
</reference>
<keyword evidence="3" id="KW-1185">Reference proteome</keyword>
<feature type="region of interest" description="Disordered" evidence="1">
    <location>
        <begin position="1"/>
        <end position="54"/>
    </location>
</feature>
<name>D2VJZ0_NAEGR</name>
<dbReference type="InterPro" id="IPR015797">
    <property type="entry name" value="NUDIX_hydrolase-like_dom_sf"/>
</dbReference>
<evidence type="ECO:0000313" key="3">
    <source>
        <dbReference type="Proteomes" id="UP000006671"/>
    </source>
</evidence>
<dbReference type="Gene3D" id="3.90.79.10">
    <property type="entry name" value="Nucleoside Triphosphate Pyrophosphohydrolase"/>
    <property type="match status" value="1"/>
</dbReference>
<dbReference type="GeneID" id="8862844"/>
<dbReference type="AlphaFoldDB" id="D2VJZ0"/>
<evidence type="ECO:0000313" key="2">
    <source>
        <dbReference type="EMBL" id="EFC42853.1"/>
    </source>
</evidence>
<evidence type="ECO:0000256" key="1">
    <source>
        <dbReference type="SAM" id="MobiDB-lite"/>
    </source>
</evidence>
<dbReference type="CDD" id="cd02883">
    <property type="entry name" value="NUDIX_Hydrolase"/>
    <property type="match status" value="1"/>
</dbReference>
<proteinExistence type="predicted"/>
<dbReference type="EMBL" id="GG738877">
    <property type="protein sequence ID" value="EFC42853.1"/>
    <property type="molecule type" value="Genomic_DNA"/>
</dbReference>
<dbReference type="SUPFAM" id="SSF55811">
    <property type="entry name" value="Nudix"/>
    <property type="match status" value="1"/>
</dbReference>
<feature type="compositionally biased region" description="Acidic residues" evidence="1">
    <location>
        <begin position="15"/>
        <end position="38"/>
    </location>
</feature>
<dbReference type="InParanoid" id="D2VJZ0"/>
<dbReference type="VEuPathDB" id="AmoebaDB:NAEGRDRAFT_69210"/>
<dbReference type="KEGG" id="ngr:NAEGRDRAFT_69210"/>